<comment type="caution">
    <text evidence="2">The sequence shown here is derived from an EMBL/GenBank/DDBJ whole genome shotgun (WGS) entry which is preliminary data.</text>
</comment>
<protein>
    <submittedName>
        <fullName evidence="2">Uncharacterized protein</fullName>
    </submittedName>
</protein>
<reference evidence="2 3" key="1">
    <citation type="journal article" date="2018" name="Nat. Genet.">
        <title>Extensive intraspecific gene order and gene structural variations between Mo17 and other maize genomes.</title>
        <authorList>
            <person name="Sun S."/>
            <person name="Zhou Y."/>
            <person name="Chen J."/>
            <person name="Shi J."/>
            <person name="Zhao H."/>
            <person name="Zhao H."/>
            <person name="Song W."/>
            <person name="Zhang M."/>
            <person name="Cui Y."/>
            <person name="Dong X."/>
            <person name="Liu H."/>
            <person name="Ma X."/>
            <person name="Jiao Y."/>
            <person name="Wang B."/>
            <person name="Wei X."/>
            <person name="Stein J.C."/>
            <person name="Glaubitz J.C."/>
            <person name="Lu F."/>
            <person name="Yu G."/>
            <person name="Liang C."/>
            <person name="Fengler K."/>
            <person name="Li B."/>
            <person name="Rafalski A."/>
            <person name="Schnable P.S."/>
            <person name="Ware D.H."/>
            <person name="Buckler E.S."/>
            <person name="Lai J."/>
        </authorList>
    </citation>
    <scope>NUCLEOTIDE SEQUENCE [LARGE SCALE GENOMIC DNA]</scope>
    <source>
        <strain evidence="3">cv. Missouri 17</strain>
        <tissue evidence="2">Seedling</tissue>
    </source>
</reference>
<keyword evidence="1" id="KW-0472">Membrane</keyword>
<dbReference type="EMBL" id="NCVQ01000002">
    <property type="protein sequence ID" value="PWZ45955.1"/>
    <property type="molecule type" value="Genomic_DNA"/>
</dbReference>
<name>A0A3L6GF88_MAIZE</name>
<evidence type="ECO:0000313" key="2">
    <source>
        <dbReference type="EMBL" id="PWZ45955.1"/>
    </source>
</evidence>
<sequence length="165" mass="18918">MCLGEMATQDDENHIWIGGPYKKTQQGDMVDWLKDGCYWSGTITKLLKNDMVKKYPIAMCLRLLIKPLYENNFTQVLLKLCLQLHLSGPWKKVGQYLLRRQTKKVGILLVFLDTINQLQLLAPPIGEGKCYTAKTVRESYMLMCFAVVFKYGTGLTIVAIFVIFE</sequence>
<dbReference type="PANTHER" id="PTHR36805:SF7">
    <property type="entry name" value="AGENET DOMAIN-CONTAINING PROTEIN"/>
    <property type="match status" value="1"/>
</dbReference>
<dbReference type="PANTHER" id="PTHR36805">
    <property type="entry name" value="AGENET DOMAIN-CONTAINING PROTEIN"/>
    <property type="match status" value="1"/>
</dbReference>
<accession>A0A3L6GF88</accession>
<feature type="transmembrane region" description="Helical" evidence="1">
    <location>
        <begin position="140"/>
        <end position="164"/>
    </location>
</feature>
<proteinExistence type="predicted"/>
<keyword evidence="1" id="KW-0812">Transmembrane</keyword>
<dbReference type="AlphaFoldDB" id="A0A3L6GF88"/>
<organism evidence="2 3">
    <name type="scientific">Zea mays</name>
    <name type="common">Maize</name>
    <dbReference type="NCBI Taxonomy" id="4577"/>
    <lineage>
        <taxon>Eukaryota</taxon>
        <taxon>Viridiplantae</taxon>
        <taxon>Streptophyta</taxon>
        <taxon>Embryophyta</taxon>
        <taxon>Tracheophyta</taxon>
        <taxon>Spermatophyta</taxon>
        <taxon>Magnoliopsida</taxon>
        <taxon>Liliopsida</taxon>
        <taxon>Poales</taxon>
        <taxon>Poaceae</taxon>
        <taxon>PACMAD clade</taxon>
        <taxon>Panicoideae</taxon>
        <taxon>Andropogonodae</taxon>
        <taxon>Andropogoneae</taxon>
        <taxon>Tripsacinae</taxon>
        <taxon>Zea</taxon>
    </lineage>
</organism>
<evidence type="ECO:0000313" key="3">
    <source>
        <dbReference type="Proteomes" id="UP000251960"/>
    </source>
</evidence>
<dbReference type="Proteomes" id="UP000251960">
    <property type="component" value="Chromosome 10"/>
</dbReference>
<evidence type="ECO:0000256" key="1">
    <source>
        <dbReference type="SAM" id="Phobius"/>
    </source>
</evidence>
<gene>
    <name evidence="2" type="ORF">Zm00014a_036313</name>
</gene>
<keyword evidence="1" id="KW-1133">Transmembrane helix</keyword>